<organism evidence="5 6">
    <name type="scientific">Zygosaccharomyces rouxii</name>
    <dbReference type="NCBI Taxonomy" id="4956"/>
    <lineage>
        <taxon>Eukaryota</taxon>
        <taxon>Fungi</taxon>
        <taxon>Dikarya</taxon>
        <taxon>Ascomycota</taxon>
        <taxon>Saccharomycotina</taxon>
        <taxon>Saccharomycetes</taxon>
        <taxon>Saccharomycetales</taxon>
        <taxon>Saccharomycetaceae</taxon>
        <taxon>Zygosaccharomyces</taxon>
    </lineage>
</organism>
<comment type="subcellular location">
    <subcellularLocation>
        <location evidence="1 4">Nucleus</location>
    </subcellularLocation>
</comment>
<name>A0A1Q3AKM0_ZYGRO</name>
<evidence type="ECO:0000256" key="4">
    <source>
        <dbReference type="RuleBase" id="RU364147"/>
    </source>
</evidence>
<gene>
    <name evidence="4" type="primary">MED11</name>
    <name evidence="5" type="ORF">ZYGR_0BB00830</name>
</gene>
<keyword evidence="4" id="KW-0805">Transcription regulation</keyword>
<dbReference type="Gene3D" id="1.10.287.3490">
    <property type="match status" value="1"/>
</dbReference>
<comment type="function">
    <text evidence="4">Component of the Mediator complex, a coactivator involved in the regulated transcription of nearly all RNA polymerase II-dependent genes. Mediator functions as a bridge to convey information from gene-specific regulatory proteins to the basal RNA polymerase II transcription machinery. Mediator is recruited to promoters by direct interactions with regulatory proteins and serves as a scaffold for the assembly of a functional pre-initiation complex with RNA polymerase II and the general transcription factors.</text>
</comment>
<keyword evidence="3 4" id="KW-0539">Nucleus</keyword>
<keyword evidence="4" id="KW-0804">Transcription</keyword>
<reference evidence="5 6" key="1">
    <citation type="submission" date="2016-08" db="EMBL/GenBank/DDBJ databases">
        <title>Draft genome sequence of allopolyploid Zygosaccharomyces rouxii.</title>
        <authorList>
            <person name="Watanabe J."/>
            <person name="Uehara K."/>
            <person name="Mogi Y."/>
            <person name="Tsukioka Y."/>
        </authorList>
    </citation>
    <scope>NUCLEOTIDE SEQUENCE [LARGE SCALE GENOMIC DNA]</scope>
    <source>
        <strain evidence="5 6">NBRC 110957</strain>
    </source>
</reference>
<protein>
    <recommendedName>
        <fullName evidence="4">Mediator of RNA polymerase II transcription subunit 11</fullName>
    </recommendedName>
    <alternativeName>
        <fullName evidence="4">Mediator complex subunit 11</fullName>
    </alternativeName>
</protein>
<keyword evidence="4" id="KW-0010">Activator</keyword>
<comment type="caution">
    <text evidence="5">The sequence shown here is derived from an EMBL/GenBank/DDBJ whole genome shotgun (WGS) entry which is preliminary data.</text>
</comment>
<dbReference type="Pfam" id="PF10280">
    <property type="entry name" value="Med11"/>
    <property type="match status" value="1"/>
</dbReference>
<proteinExistence type="inferred from homology"/>
<comment type="subunit">
    <text evidence="4">Component of the Mediator complex.</text>
</comment>
<evidence type="ECO:0000256" key="2">
    <source>
        <dbReference type="ARBA" id="ARBA00008186"/>
    </source>
</evidence>
<evidence type="ECO:0000313" key="6">
    <source>
        <dbReference type="Proteomes" id="UP000187013"/>
    </source>
</evidence>
<dbReference type="GO" id="GO:0016592">
    <property type="term" value="C:mediator complex"/>
    <property type="evidence" value="ECO:0007669"/>
    <property type="project" value="InterPro"/>
</dbReference>
<dbReference type="GO" id="GO:0003712">
    <property type="term" value="F:transcription coregulator activity"/>
    <property type="evidence" value="ECO:0007669"/>
    <property type="project" value="InterPro"/>
</dbReference>
<evidence type="ECO:0000256" key="3">
    <source>
        <dbReference type="ARBA" id="ARBA00023242"/>
    </source>
</evidence>
<accession>A0A1Q3AKM0</accession>
<evidence type="ECO:0000313" key="5">
    <source>
        <dbReference type="EMBL" id="GAV56306.1"/>
    </source>
</evidence>
<dbReference type="SMR" id="A0A1Q3AKM0"/>
<dbReference type="Proteomes" id="UP000187013">
    <property type="component" value="Unassembled WGS sequence"/>
</dbReference>
<sequence>MQPPYVQERLDSLAQIDDRLCSLLQTASQVVFTYGELKHGNHDLKPQFEQHTREFYAALESSTTQLKQEIKLLDENVGARLLPINVSKKALGQDDDKLKEQTELLKHLLDKPPSN</sequence>
<comment type="similarity">
    <text evidence="2 4">Belongs to the Mediator complex subunit 11 family.</text>
</comment>
<evidence type="ECO:0000256" key="1">
    <source>
        <dbReference type="ARBA" id="ARBA00004123"/>
    </source>
</evidence>
<dbReference type="GO" id="GO:0006357">
    <property type="term" value="P:regulation of transcription by RNA polymerase II"/>
    <property type="evidence" value="ECO:0007669"/>
    <property type="project" value="InterPro"/>
</dbReference>
<dbReference type="AlphaFoldDB" id="A0A1Q3AKM0"/>
<dbReference type="OrthoDB" id="5418434at2759"/>
<dbReference type="InterPro" id="IPR019404">
    <property type="entry name" value="Mediator_Med11"/>
</dbReference>
<dbReference type="EMBL" id="BDGX01000054">
    <property type="protein sequence ID" value="GAV56306.1"/>
    <property type="molecule type" value="Genomic_DNA"/>
</dbReference>